<evidence type="ECO:0000313" key="7">
    <source>
        <dbReference type="Proteomes" id="UP000807306"/>
    </source>
</evidence>
<dbReference type="PANTHER" id="PTHR23253">
    <property type="entry name" value="EUKARYOTIC TRANSLATION INITIATION FACTOR 4 GAMMA"/>
    <property type="match status" value="1"/>
</dbReference>
<dbReference type="Pfam" id="PF02854">
    <property type="entry name" value="MIF4G"/>
    <property type="match status" value="1"/>
</dbReference>
<dbReference type="SUPFAM" id="SSF48371">
    <property type="entry name" value="ARM repeat"/>
    <property type="match status" value="1"/>
</dbReference>
<name>A0A9P6EIQ5_9AGAR</name>
<feature type="compositionally biased region" description="Polar residues" evidence="4">
    <location>
        <begin position="1"/>
        <end position="15"/>
    </location>
</feature>
<accession>A0A9P6EIQ5</accession>
<feature type="domain" description="MIF4G" evidence="5">
    <location>
        <begin position="61"/>
        <end position="285"/>
    </location>
</feature>
<dbReference type="EMBL" id="MU157844">
    <property type="protein sequence ID" value="KAF9529694.1"/>
    <property type="molecule type" value="Genomic_DNA"/>
</dbReference>
<keyword evidence="7" id="KW-1185">Reference proteome</keyword>
<organism evidence="6 7">
    <name type="scientific">Crepidotus variabilis</name>
    <dbReference type="NCBI Taxonomy" id="179855"/>
    <lineage>
        <taxon>Eukaryota</taxon>
        <taxon>Fungi</taxon>
        <taxon>Dikarya</taxon>
        <taxon>Basidiomycota</taxon>
        <taxon>Agaricomycotina</taxon>
        <taxon>Agaricomycetes</taxon>
        <taxon>Agaricomycetidae</taxon>
        <taxon>Agaricales</taxon>
        <taxon>Agaricineae</taxon>
        <taxon>Crepidotaceae</taxon>
        <taxon>Crepidotus</taxon>
    </lineage>
</organism>
<dbReference type="SMART" id="SM00543">
    <property type="entry name" value="MIF4G"/>
    <property type="match status" value="1"/>
</dbReference>
<sequence>MITYSSQHRPPSLSEQDGLGAREGHSQWEEGWQDGGSSGEVQDGLADNNSAATSTDVEEVEALVRSYLSLLEKKPTLFDKISNKIITIANRSEHEEDARTLYQVIMLVFERAIEGSNSPQVYAKLSRKMMEWVSPKIRHEGIKSHTSGTPIVGGQLIRKFLLNKCQENFEELASLKEDGSEEVAIRRRRLVGVTKFIGELFKLQMLTERIVHECIKLLLSETEDPVHLESVCALLMTAGLMLDTPKARSHMDVYFHRMELVSESTQLPTYTKRSLKVVCNLRRVKWVPDTTLSINRQSSLDGLTETSSIPGTINHDSGVGPKNIQPLHLKDYIKLEERAITFFRIKSINSDCFIGVPPEQRCILLEWLIQNALHREERDVWLLAALFSFAASTHLLSAQSFVEAFSSIESTNRPLGDRAKLDILRKSAGLPE</sequence>
<evidence type="ECO:0000256" key="4">
    <source>
        <dbReference type="SAM" id="MobiDB-lite"/>
    </source>
</evidence>
<comment type="similarity">
    <text evidence="1">Belongs to the eukaryotic initiation factor 4G family.</text>
</comment>
<protein>
    <submittedName>
        <fullName evidence="6">Armadillo-type protein</fullName>
    </submittedName>
</protein>
<dbReference type="InterPro" id="IPR016024">
    <property type="entry name" value="ARM-type_fold"/>
</dbReference>
<dbReference type="GO" id="GO:0016281">
    <property type="term" value="C:eukaryotic translation initiation factor 4F complex"/>
    <property type="evidence" value="ECO:0007669"/>
    <property type="project" value="TreeGrafter"/>
</dbReference>
<dbReference type="GO" id="GO:0003729">
    <property type="term" value="F:mRNA binding"/>
    <property type="evidence" value="ECO:0007669"/>
    <property type="project" value="TreeGrafter"/>
</dbReference>
<reference evidence="6" key="1">
    <citation type="submission" date="2020-11" db="EMBL/GenBank/DDBJ databases">
        <authorList>
            <consortium name="DOE Joint Genome Institute"/>
            <person name="Ahrendt S."/>
            <person name="Riley R."/>
            <person name="Andreopoulos W."/>
            <person name="Labutti K."/>
            <person name="Pangilinan J."/>
            <person name="Ruiz-Duenas F.J."/>
            <person name="Barrasa J.M."/>
            <person name="Sanchez-Garcia M."/>
            <person name="Camarero S."/>
            <person name="Miyauchi S."/>
            <person name="Serrano A."/>
            <person name="Linde D."/>
            <person name="Babiker R."/>
            <person name="Drula E."/>
            <person name="Ayuso-Fernandez I."/>
            <person name="Pacheco R."/>
            <person name="Padilla G."/>
            <person name="Ferreira P."/>
            <person name="Barriuso J."/>
            <person name="Kellner H."/>
            <person name="Castanera R."/>
            <person name="Alfaro M."/>
            <person name="Ramirez L."/>
            <person name="Pisabarro A.G."/>
            <person name="Kuo A."/>
            <person name="Tritt A."/>
            <person name="Lipzen A."/>
            <person name="He G."/>
            <person name="Yan M."/>
            <person name="Ng V."/>
            <person name="Cullen D."/>
            <person name="Martin F."/>
            <person name="Rosso M.-N."/>
            <person name="Henrissat B."/>
            <person name="Hibbett D."/>
            <person name="Martinez A.T."/>
            <person name="Grigoriev I.V."/>
        </authorList>
    </citation>
    <scope>NUCLEOTIDE SEQUENCE</scope>
    <source>
        <strain evidence="6">CBS 506.95</strain>
    </source>
</reference>
<proteinExistence type="inferred from homology"/>
<feature type="region of interest" description="Disordered" evidence="4">
    <location>
        <begin position="1"/>
        <end position="56"/>
    </location>
</feature>
<evidence type="ECO:0000259" key="5">
    <source>
        <dbReference type="SMART" id="SM00543"/>
    </source>
</evidence>
<evidence type="ECO:0000256" key="1">
    <source>
        <dbReference type="ARBA" id="ARBA00005775"/>
    </source>
</evidence>
<dbReference type="OrthoDB" id="514777at2759"/>
<dbReference type="GO" id="GO:0003743">
    <property type="term" value="F:translation initiation factor activity"/>
    <property type="evidence" value="ECO:0007669"/>
    <property type="project" value="UniProtKB-KW"/>
</dbReference>
<dbReference type="AlphaFoldDB" id="A0A9P6EIQ5"/>
<dbReference type="PANTHER" id="PTHR23253:SF9">
    <property type="entry name" value="EUKARYOTIC TRANSLATION INITIATION FACTOR 4 GAMMA 2"/>
    <property type="match status" value="1"/>
</dbReference>
<gene>
    <name evidence="6" type="ORF">CPB83DRAFT_851991</name>
</gene>
<keyword evidence="3" id="KW-0648">Protein biosynthesis</keyword>
<dbReference type="Gene3D" id="1.25.40.180">
    <property type="match status" value="1"/>
</dbReference>
<evidence type="ECO:0000313" key="6">
    <source>
        <dbReference type="EMBL" id="KAF9529694.1"/>
    </source>
</evidence>
<comment type="caution">
    <text evidence="6">The sequence shown here is derived from an EMBL/GenBank/DDBJ whole genome shotgun (WGS) entry which is preliminary data.</text>
</comment>
<dbReference type="Proteomes" id="UP000807306">
    <property type="component" value="Unassembled WGS sequence"/>
</dbReference>
<evidence type="ECO:0000256" key="3">
    <source>
        <dbReference type="ARBA" id="ARBA00022917"/>
    </source>
</evidence>
<dbReference type="InterPro" id="IPR003890">
    <property type="entry name" value="MIF4G-like_typ-3"/>
</dbReference>
<evidence type="ECO:0000256" key="2">
    <source>
        <dbReference type="ARBA" id="ARBA00022540"/>
    </source>
</evidence>
<keyword evidence="2" id="KW-0396">Initiation factor</keyword>